<dbReference type="AlphaFoldDB" id="A0A919WJK3"/>
<dbReference type="PIRSF" id="PIRSF002741">
    <property type="entry name" value="MppA"/>
    <property type="match status" value="1"/>
</dbReference>
<feature type="chain" id="PRO_5038875883" evidence="5">
    <location>
        <begin position="23"/>
        <end position="631"/>
    </location>
</feature>
<protein>
    <submittedName>
        <fullName evidence="7">ABC transporter substrate-binding protein</fullName>
    </submittedName>
</protein>
<evidence type="ECO:0000256" key="3">
    <source>
        <dbReference type="ARBA" id="ARBA00022729"/>
    </source>
</evidence>
<evidence type="ECO:0000256" key="5">
    <source>
        <dbReference type="SAM" id="SignalP"/>
    </source>
</evidence>
<comment type="caution">
    <text evidence="7">The sequence shown here is derived from an EMBL/GenBank/DDBJ whole genome shotgun (WGS) entry which is preliminary data.</text>
</comment>
<dbReference type="GO" id="GO:0043190">
    <property type="term" value="C:ATP-binding cassette (ABC) transporter complex"/>
    <property type="evidence" value="ECO:0007669"/>
    <property type="project" value="InterPro"/>
</dbReference>
<dbReference type="InterPro" id="IPR030678">
    <property type="entry name" value="Peptide/Ni-bd"/>
</dbReference>
<dbReference type="Gene3D" id="3.40.190.10">
    <property type="entry name" value="Periplasmic binding protein-like II"/>
    <property type="match status" value="1"/>
</dbReference>
<evidence type="ECO:0000259" key="6">
    <source>
        <dbReference type="Pfam" id="PF00496"/>
    </source>
</evidence>
<dbReference type="PANTHER" id="PTHR30290">
    <property type="entry name" value="PERIPLASMIC BINDING COMPONENT OF ABC TRANSPORTER"/>
    <property type="match status" value="1"/>
</dbReference>
<evidence type="ECO:0000313" key="8">
    <source>
        <dbReference type="Proteomes" id="UP000682111"/>
    </source>
</evidence>
<name>A0A919WJK3_9BACI</name>
<dbReference type="CDD" id="cd08510">
    <property type="entry name" value="PBP2_Lactococcal_OppA_like"/>
    <property type="match status" value="1"/>
</dbReference>
<keyword evidence="3 5" id="KW-0732">Signal</keyword>
<dbReference type="Proteomes" id="UP000682111">
    <property type="component" value="Unassembled WGS sequence"/>
</dbReference>
<accession>A0A919WJK3</accession>
<dbReference type="Gene3D" id="3.10.105.10">
    <property type="entry name" value="Dipeptide-binding Protein, Domain 3"/>
    <property type="match status" value="1"/>
</dbReference>
<evidence type="ECO:0000313" key="7">
    <source>
        <dbReference type="EMBL" id="GIN62963.1"/>
    </source>
</evidence>
<evidence type="ECO:0000256" key="1">
    <source>
        <dbReference type="ARBA" id="ARBA00005695"/>
    </source>
</evidence>
<dbReference type="InterPro" id="IPR039424">
    <property type="entry name" value="SBP_5"/>
</dbReference>
<keyword evidence="2" id="KW-0813">Transport</keyword>
<evidence type="ECO:0000256" key="4">
    <source>
        <dbReference type="SAM" id="MobiDB-lite"/>
    </source>
</evidence>
<feature type="signal peptide" evidence="5">
    <location>
        <begin position="1"/>
        <end position="22"/>
    </location>
</feature>
<dbReference type="EMBL" id="BORC01000004">
    <property type="protein sequence ID" value="GIN62963.1"/>
    <property type="molecule type" value="Genomic_DNA"/>
</dbReference>
<proteinExistence type="inferred from homology"/>
<keyword evidence="8" id="KW-1185">Reference proteome</keyword>
<dbReference type="GO" id="GO:0015833">
    <property type="term" value="P:peptide transport"/>
    <property type="evidence" value="ECO:0007669"/>
    <property type="project" value="TreeGrafter"/>
</dbReference>
<dbReference type="PANTHER" id="PTHR30290:SF9">
    <property type="entry name" value="OLIGOPEPTIDE-BINDING PROTEIN APPA"/>
    <property type="match status" value="1"/>
</dbReference>
<evidence type="ECO:0000256" key="2">
    <source>
        <dbReference type="ARBA" id="ARBA00022448"/>
    </source>
</evidence>
<feature type="domain" description="Solute-binding protein family 5" evidence="6">
    <location>
        <begin position="143"/>
        <end position="535"/>
    </location>
</feature>
<organism evidence="7 8">
    <name type="scientific">Robertmurraya siralis</name>
    <dbReference type="NCBI Taxonomy" id="77777"/>
    <lineage>
        <taxon>Bacteria</taxon>
        <taxon>Bacillati</taxon>
        <taxon>Bacillota</taxon>
        <taxon>Bacilli</taxon>
        <taxon>Bacillales</taxon>
        <taxon>Bacillaceae</taxon>
        <taxon>Robertmurraya</taxon>
    </lineage>
</organism>
<feature type="region of interest" description="Disordered" evidence="4">
    <location>
        <begin position="26"/>
        <end position="45"/>
    </location>
</feature>
<sequence>MKKAKFSKLLLALMLVLVLALAACSGGKDDSAKKSDDADKTSEDTKKEDGLYSIDDFKQVKTNEGDAMEGGNLTFGLVSDTAFEGTLNWNFYSGNPDGEIISWFDESLLTWDENYVYTNDGAATYEPLDEVSADVLATLPADEAAEVADKGVTIKFQIRDNVNWHDGKPVTAEDWLFAHEVISDPDYDGPRYGSDFTNIVGVEAYRAGEADTITGIEVLDEKTLQITYKESTPSLVTGSIWAYPLAKHIFGDMAVADMSASAEVRQKPIGFGAFIVESITPGEAVVMKKNPDYWRGEPKLDQVTVKVINPNVVAQALQKGEVDTVSEFDVDQFPNNANLSNVEWLGKIDRAYTYIGFKLGTWDKETATVKPDPNAKMADVNLRKAMWHAVDNNTVGNKFYHGLRWNATTLIPPSHPEFHDETNPGVAYDPEKAKQLLDEAGYVDVDGDGIREDKNGDPLVINFATMSGGDTAEPLAQYYIQAWEAVGLKVELLDGRLQEFNSFYERVGKEGDDDPNVDIFQGAWGVGIDVDPRGLYGRDAIYNFSRYASDKNDEILAKGVSQEAFDVEYRKEVYNEWQQFMVDEVPVFPTLYRAILVPVNNRVHNYTIEEGVLPTKRHEISVTQEEPIKAE</sequence>
<dbReference type="GO" id="GO:0042597">
    <property type="term" value="C:periplasmic space"/>
    <property type="evidence" value="ECO:0007669"/>
    <property type="project" value="UniProtKB-ARBA"/>
</dbReference>
<reference evidence="7" key="1">
    <citation type="submission" date="2021-03" db="EMBL/GenBank/DDBJ databases">
        <title>Antimicrobial resistance genes in bacteria isolated from Japanese honey, and their potential for conferring macrolide and lincosamide resistance in the American foulbrood pathogen Paenibacillus larvae.</title>
        <authorList>
            <person name="Okamoto M."/>
            <person name="Kumagai M."/>
            <person name="Kanamori H."/>
            <person name="Takamatsu D."/>
        </authorList>
    </citation>
    <scope>NUCLEOTIDE SEQUENCE</scope>
    <source>
        <strain evidence="7">J27TS8</strain>
    </source>
</reference>
<dbReference type="InterPro" id="IPR000914">
    <property type="entry name" value="SBP_5_dom"/>
</dbReference>
<dbReference type="Pfam" id="PF00496">
    <property type="entry name" value="SBP_bac_5"/>
    <property type="match status" value="1"/>
</dbReference>
<gene>
    <name evidence="7" type="primary">oppA_2</name>
    <name evidence="7" type="ORF">J27TS8_29560</name>
</gene>
<comment type="similarity">
    <text evidence="1">Belongs to the bacterial solute-binding protein 5 family.</text>
</comment>
<dbReference type="GO" id="GO:1904680">
    <property type="term" value="F:peptide transmembrane transporter activity"/>
    <property type="evidence" value="ECO:0007669"/>
    <property type="project" value="TreeGrafter"/>
</dbReference>
<dbReference type="RefSeq" id="WP_212933990.1">
    <property type="nucleotide sequence ID" value="NZ_BORC01000004.1"/>
</dbReference>
<feature type="compositionally biased region" description="Basic and acidic residues" evidence="4">
    <location>
        <begin position="27"/>
        <end position="45"/>
    </location>
</feature>
<dbReference type="SUPFAM" id="SSF53850">
    <property type="entry name" value="Periplasmic binding protein-like II"/>
    <property type="match status" value="1"/>
</dbReference>
<dbReference type="PROSITE" id="PS51257">
    <property type="entry name" value="PROKAR_LIPOPROTEIN"/>
    <property type="match status" value="1"/>
</dbReference>